<evidence type="ECO:0000313" key="2">
    <source>
        <dbReference type="Proteomes" id="UP001152622"/>
    </source>
</evidence>
<proteinExistence type="predicted"/>
<keyword evidence="2" id="KW-1185">Reference proteome</keyword>
<dbReference type="AlphaFoldDB" id="A0A9Q1E9B0"/>
<dbReference type="Proteomes" id="UP001152622">
    <property type="component" value="Chromosome 21"/>
</dbReference>
<comment type="caution">
    <text evidence="1">The sequence shown here is derived from an EMBL/GenBank/DDBJ whole genome shotgun (WGS) entry which is preliminary data.</text>
</comment>
<gene>
    <name evidence="1" type="ORF">SKAU_G00402190</name>
</gene>
<evidence type="ECO:0000313" key="1">
    <source>
        <dbReference type="EMBL" id="KAJ8334580.1"/>
    </source>
</evidence>
<sequence length="67" mass="7590">MSMNKDTKVVRIKRLCVSLSAVQFRSVPAEMGSVLEFPHPPCEWGGGFLMFLKVGLTRRQHCPVPCW</sequence>
<protein>
    <submittedName>
        <fullName evidence="1">Uncharacterized protein</fullName>
    </submittedName>
</protein>
<reference evidence="1" key="1">
    <citation type="journal article" date="2023" name="Science">
        <title>Genome structures resolve the early diversification of teleost fishes.</title>
        <authorList>
            <person name="Parey E."/>
            <person name="Louis A."/>
            <person name="Montfort J."/>
            <person name="Bouchez O."/>
            <person name="Roques C."/>
            <person name="Iampietro C."/>
            <person name="Lluch J."/>
            <person name="Castinel A."/>
            <person name="Donnadieu C."/>
            <person name="Desvignes T."/>
            <person name="Floi Bucao C."/>
            <person name="Jouanno E."/>
            <person name="Wen M."/>
            <person name="Mejri S."/>
            <person name="Dirks R."/>
            <person name="Jansen H."/>
            <person name="Henkel C."/>
            <person name="Chen W.J."/>
            <person name="Zahm M."/>
            <person name="Cabau C."/>
            <person name="Klopp C."/>
            <person name="Thompson A.W."/>
            <person name="Robinson-Rechavi M."/>
            <person name="Braasch I."/>
            <person name="Lecointre G."/>
            <person name="Bobe J."/>
            <person name="Postlethwait J.H."/>
            <person name="Berthelot C."/>
            <person name="Roest Crollius H."/>
            <person name="Guiguen Y."/>
        </authorList>
    </citation>
    <scope>NUCLEOTIDE SEQUENCE</scope>
    <source>
        <strain evidence="1">WJC10195</strain>
    </source>
</reference>
<dbReference type="EMBL" id="JAINUF010000021">
    <property type="protein sequence ID" value="KAJ8334580.1"/>
    <property type="molecule type" value="Genomic_DNA"/>
</dbReference>
<accession>A0A9Q1E9B0</accession>
<name>A0A9Q1E9B0_SYNKA</name>
<organism evidence="1 2">
    <name type="scientific">Synaphobranchus kaupii</name>
    <name type="common">Kaup's arrowtooth eel</name>
    <dbReference type="NCBI Taxonomy" id="118154"/>
    <lineage>
        <taxon>Eukaryota</taxon>
        <taxon>Metazoa</taxon>
        <taxon>Chordata</taxon>
        <taxon>Craniata</taxon>
        <taxon>Vertebrata</taxon>
        <taxon>Euteleostomi</taxon>
        <taxon>Actinopterygii</taxon>
        <taxon>Neopterygii</taxon>
        <taxon>Teleostei</taxon>
        <taxon>Anguilliformes</taxon>
        <taxon>Synaphobranchidae</taxon>
        <taxon>Synaphobranchus</taxon>
    </lineage>
</organism>